<keyword evidence="1" id="KW-0732">Signal</keyword>
<proteinExistence type="predicted"/>
<keyword evidence="3" id="KW-1185">Reference proteome</keyword>
<feature type="chain" id="PRO_5039933374" evidence="1">
    <location>
        <begin position="23"/>
        <end position="42"/>
    </location>
</feature>
<feature type="signal peptide" evidence="1">
    <location>
        <begin position="1"/>
        <end position="22"/>
    </location>
</feature>
<organism evidence="2 3">
    <name type="scientific">Helianthus annuus</name>
    <name type="common">Common sunflower</name>
    <dbReference type="NCBI Taxonomy" id="4232"/>
    <lineage>
        <taxon>Eukaryota</taxon>
        <taxon>Viridiplantae</taxon>
        <taxon>Streptophyta</taxon>
        <taxon>Embryophyta</taxon>
        <taxon>Tracheophyta</taxon>
        <taxon>Spermatophyta</taxon>
        <taxon>Magnoliopsida</taxon>
        <taxon>eudicotyledons</taxon>
        <taxon>Gunneridae</taxon>
        <taxon>Pentapetalae</taxon>
        <taxon>asterids</taxon>
        <taxon>campanulids</taxon>
        <taxon>Asterales</taxon>
        <taxon>Asteraceae</taxon>
        <taxon>Asteroideae</taxon>
        <taxon>Heliantheae alliance</taxon>
        <taxon>Heliantheae</taxon>
        <taxon>Helianthus</taxon>
    </lineage>
</organism>
<sequence>MPFFRYVSLPFLSPLLLYVVSCDLHSLFEPAGTVNSVIIIGL</sequence>
<name>A0A9K3DNW0_HELAN</name>
<dbReference type="AlphaFoldDB" id="A0A9K3DNW0"/>
<comment type="caution">
    <text evidence="2">The sequence shown here is derived from an EMBL/GenBank/DDBJ whole genome shotgun (WGS) entry which is preliminary data.</text>
</comment>
<dbReference type="EMBL" id="MNCJ02000332">
    <property type="protein sequence ID" value="KAF5757547.1"/>
    <property type="molecule type" value="Genomic_DNA"/>
</dbReference>
<protein>
    <submittedName>
        <fullName evidence="2">Uncharacterized protein</fullName>
    </submittedName>
</protein>
<dbReference type="Proteomes" id="UP000215914">
    <property type="component" value="Unassembled WGS sequence"/>
</dbReference>
<reference evidence="2" key="2">
    <citation type="submission" date="2020-06" db="EMBL/GenBank/DDBJ databases">
        <title>Helianthus annuus Genome sequencing and assembly Release 2.</title>
        <authorList>
            <person name="Gouzy J."/>
            <person name="Langlade N."/>
            <person name="Munos S."/>
        </authorList>
    </citation>
    <scope>NUCLEOTIDE SEQUENCE</scope>
    <source>
        <tissue evidence="2">Leaves</tissue>
    </source>
</reference>
<dbReference type="Gramene" id="mRNA:HanXRQr2_Chr17g0828041">
    <property type="protein sequence ID" value="mRNA:HanXRQr2_Chr17g0828041"/>
    <property type="gene ID" value="HanXRQr2_Chr17g0828041"/>
</dbReference>
<evidence type="ECO:0000256" key="1">
    <source>
        <dbReference type="SAM" id="SignalP"/>
    </source>
</evidence>
<evidence type="ECO:0000313" key="2">
    <source>
        <dbReference type="EMBL" id="KAF5757547.1"/>
    </source>
</evidence>
<accession>A0A9K3DNW0</accession>
<gene>
    <name evidence="2" type="ORF">HanXRQr2_Chr17g0828041</name>
</gene>
<reference evidence="2" key="1">
    <citation type="journal article" date="2017" name="Nature">
        <title>The sunflower genome provides insights into oil metabolism, flowering and Asterid evolution.</title>
        <authorList>
            <person name="Badouin H."/>
            <person name="Gouzy J."/>
            <person name="Grassa C.J."/>
            <person name="Murat F."/>
            <person name="Staton S.E."/>
            <person name="Cottret L."/>
            <person name="Lelandais-Briere C."/>
            <person name="Owens G.L."/>
            <person name="Carrere S."/>
            <person name="Mayjonade B."/>
            <person name="Legrand L."/>
            <person name="Gill N."/>
            <person name="Kane N.C."/>
            <person name="Bowers J.E."/>
            <person name="Hubner S."/>
            <person name="Bellec A."/>
            <person name="Berard A."/>
            <person name="Berges H."/>
            <person name="Blanchet N."/>
            <person name="Boniface M.C."/>
            <person name="Brunel D."/>
            <person name="Catrice O."/>
            <person name="Chaidir N."/>
            <person name="Claudel C."/>
            <person name="Donnadieu C."/>
            <person name="Faraut T."/>
            <person name="Fievet G."/>
            <person name="Helmstetter N."/>
            <person name="King M."/>
            <person name="Knapp S.J."/>
            <person name="Lai Z."/>
            <person name="Le Paslier M.C."/>
            <person name="Lippi Y."/>
            <person name="Lorenzon L."/>
            <person name="Mandel J.R."/>
            <person name="Marage G."/>
            <person name="Marchand G."/>
            <person name="Marquand E."/>
            <person name="Bret-Mestries E."/>
            <person name="Morien E."/>
            <person name="Nambeesan S."/>
            <person name="Nguyen T."/>
            <person name="Pegot-Espagnet P."/>
            <person name="Pouilly N."/>
            <person name="Raftis F."/>
            <person name="Sallet E."/>
            <person name="Schiex T."/>
            <person name="Thomas J."/>
            <person name="Vandecasteele C."/>
            <person name="Vares D."/>
            <person name="Vear F."/>
            <person name="Vautrin S."/>
            <person name="Crespi M."/>
            <person name="Mangin B."/>
            <person name="Burke J.M."/>
            <person name="Salse J."/>
            <person name="Munos S."/>
            <person name="Vincourt P."/>
            <person name="Rieseberg L.H."/>
            <person name="Langlade N.B."/>
        </authorList>
    </citation>
    <scope>NUCLEOTIDE SEQUENCE</scope>
    <source>
        <tissue evidence="2">Leaves</tissue>
    </source>
</reference>
<evidence type="ECO:0000313" key="3">
    <source>
        <dbReference type="Proteomes" id="UP000215914"/>
    </source>
</evidence>